<reference evidence="3" key="1">
    <citation type="journal article" date="2019" name="Int. J. Syst. Evol. Microbiol.">
        <title>The Global Catalogue of Microorganisms (GCM) 10K type strain sequencing project: providing services to taxonomists for standard genome sequencing and annotation.</title>
        <authorList>
            <consortium name="The Broad Institute Genomics Platform"/>
            <consortium name="The Broad Institute Genome Sequencing Center for Infectious Disease"/>
            <person name="Wu L."/>
            <person name="Ma J."/>
        </authorList>
    </citation>
    <scope>NUCLEOTIDE SEQUENCE [LARGE SCALE GENOMIC DNA]</scope>
    <source>
        <strain evidence="3">JCM 18303</strain>
    </source>
</reference>
<dbReference type="RefSeq" id="WP_185061462.1">
    <property type="nucleotide sequence ID" value="NZ_BAABJP010000041.1"/>
</dbReference>
<accession>A0ABP9QXR9</accession>
<dbReference type="Proteomes" id="UP001428817">
    <property type="component" value="Unassembled WGS sequence"/>
</dbReference>
<evidence type="ECO:0000256" key="1">
    <source>
        <dbReference type="SAM" id="MobiDB-lite"/>
    </source>
</evidence>
<gene>
    <name evidence="2" type="ORF">GCM10023321_63760</name>
</gene>
<sequence length="167" mass="18376">MTERDTAQHRVLQARPLAERAVIGQGHYPSNTNTAEALSSSPGLPLPRLFRRATRSSVYYTVTTIDARGRLADRSALRVLCWEPCQRYTLTVSHDAVVATRDVDGPAALTRQGHLRLPSTLRHRFRLVAGDRLLVAGCTERQLLVAAPTDALDVMLQVLVGSAEVPR</sequence>
<evidence type="ECO:0008006" key="4">
    <source>
        <dbReference type="Google" id="ProtNLM"/>
    </source>
</evidence>
<comment type="caution">
    <text evidence="2">The sequence shown here is derived from an EMBL/GenBank/DDBJ whole genome shotgun (WGS) entry which is preliminary data.</text>
</comment>
<proteinExistence type="predicted"/>
<dbReference type="EMBL" id="BAABJP010000041">
    <property type="protein sequence ID" value="GAA5168951.1"/>
    <property type="molecule type" value="Genomic_DNA"/>
</dbReference>
<evidence type="ECO:0000313" key="2">
    <source>
        <dbReference type="EMBL" id="GAA5168951.1"/>
    </source>
</evidence>
<protein>
    <recommendedName>
        <fullName evidence="4">SpoVT-AbrB domain-containing protein</fullName>
    </recommendedName>
</protein>
<evidence type="ECO:0000313" key="3">
    <source>
        <dbReference type="Proteomes" id="UP001428817"/>
    </source>
</evidence>
<feature type="region of interest" description="Disordered" evidence="1">
    <location>
        <begin position="22"/>
        <end position="41"/>
    </location>
</feature>
<feature type="compositionally biased region" description="Polar residues" evidence="1">
    <location>
        <begin position="28"/>
        <end position="37"/>
    </location>
</feature>
<organism evidence="2 3">
    <name type="scientific">Pseudonocardia eucalypti</name>
    <dbReference type="NCBI Taxonomy" id="648755"/>
    <lineage>
        <taxon>Bacteria</taxon>
        <taxon>Bacillati</taxon>
        <taxon>Actinomycetota</taxon>
        <taxon>Actinomycetes</taxon>
        <taxon>Pseudonocardiales</taxon>
        <taxon>Pseudonocardiaceae</taxon>
        <taxon>Pseudonocardia</taxon>
    </lineage>
</organism>
<name>A0ABP9QXR9_9PSEU</name>
<keyword evidence="3" id="KW-1185">Reference proteome</keyword>